<evidence type="ECO:0000313" key="12">
    <source>
        <dbReference type="EMBL" id="OIR05239.1"/>
    </source>
</evidence>
<dbReference type="AlphaFoldDB" id="A0A1J5SA79"/>
<dbReference type="InterPro" id="IPR000014">
    <property type="entry name" value="PAS"/>
</dbReference>
<protein>
    <recommendedName>
        <fullName evidence="2">histidine kinase</fullName>
        <ecNumber evidence="2">2.7.13.3</ecNumber>
    </recommendedName>
</protein>
<dbReference type="InterPro" id="IPR035965">
    <property type="entry name" value="PAS-like_dom_sf"/>
</dbReference>
<dbReference type="InterPro" id="IPR011006">
    <property type="entry name" value="CheY-like_superfamily"/>
</dbReference>
<dbReference type="InterPro" id="IPR003661">
    <property type="entry name" value="HisK_dim/P_dom"/>
</dbReference>
<evidence type="ECO:0000256" key="3">
    <source>
        <dbReference type="ARBA" id="ARBA00022553"/>
    </source>
</evidence>
<keyword evidence="8" id="KW-0902">Two-component regulatory system</keyword>
<evidence type="ECO:0000256" key="7">
    <source>
        <dbReference type="ARBA" id="ARBA00022840"/>
    </source>
</evidence>
<dbReference type="InterPro" id="IPR005467">
    <property type="entry name" value="His_kinase_dom"/>
</dbReference>
<dbReference type="CDD" id="cd00082">
    <property type="entry name" value="HisKA"/>
    <property type="match status" value="1"/>
</dbReference>
<dbReference type="SUPFAM" id="SSF52172">
    <property type="entry name" value="CheY-like"/>
    <property type="match status" value="1"/>
</dbReference>
<dbReference type="InterPro" id="IPR004358">
    <property type="entry name" value="Sig_transdc_His_kin-like_C"/>
</dbReference>
<evidence type="ECO:0000259" key="10">
    <source>
        <dbReference type="PROSITE" id="PS50110"/>
    </source>
</evidence>
<comment type="catalytic activity">
    <reaction evidence="1">
        <text>ATP + protein L-histidine = ADP + protein N-phospho-L-histidine.</text>
        <dbReference type="EC" id="2.7.13.3"/>
    </reaction>
</comment>
<dbReference type="Pfam" id="PF00072">
    <property type="entry name" value="Response_reg"/>
    <property type="match status" value="1"/>
</dbReference>
<dbReference type="PROSITE" id="PS50112">
    <property type="entry name" value="PAS"/>
    <property type="match status" value="1"/>
</dbReference>
<dbReference type="InterPro" id="IPR036890">
    <property type="entry name" value="HATPase_C_sf"/>
</dbReference>
<feature type="domain" description="PAS" evidence="11">
    <location>
        <begin position="184"/>
        <end position="241"/>
    </location>
</feature>
<evidence type="ECO:0000256" key="6">
    <source>
        <dbReference type="ARBA" id="ARBA00022777"/>
    </source>
</evidence>
<dbReference type="EC" id="2.7.13.3" evidence="2"/>
<dbReference type="CDD" id="cd00130">
    <property type="entry name" value="PAS"/>
    <property type="match status" value="1"/>
</dbReference>
<keyword evidence="7" id="KW-0067">ATP-binding</keyword>
<dbReference type="PROSITE" id="PS50110">
    <property type="entry name" value="RESPONSE_REGULATORY"/>
    <property type="match status" value="1"/>
</dbReference>
<dbReference type="Pfam" id="PF02518">
    <property type="entry name" value="HATPase_c"/>
    <property type="match status" value="1"/>
</dbReference>
<dbReference type="GO" id="GO:0000155">
    <property type="term" value="F:phosphorelay sensor kinase activity"/>
    <property type="evidence" value="ECO:0007669"/>
    <property type="project" value="InterPro"/>
</dbReference>
<gene>
    <name evidence="12" type="primary">kinE_2</name>
    <name evidence="12" type="ORF">GALL_125510</name>
</gene>
<evidence type="ECO:0000256" key="4">
    <source>
        <dbReference type="ARBA" id="ARBA00022679"/>
    </source>
</evidence>
<dbReference type="Gene3D" id="3.30.565.10">
    <property type="entry name" value="Histidine kinase-like ATPase, C-terminal domain"/>
    <property type="match status" value="1"/>
</dbReference>
<dbReference type="PRINTS" id="PR00344">
    <property type="entry name" value="BCTRLSENSOR"/>
</dbReference>
<dbReference type="SUPFAM" id="SSF55785">
    <property type="entry name" value="PYP-like sensor domain (PAS domain)"/>
    <property type="match status" value="1"/>
</dbReference>
<keyword evidence="5" id="KW-0547">Nucleotide-binding</keyword>
<evidence type="ECO:0000259" key="9">
    <source>
        <dbReference type="PROSITE" id="PS50109"/>
    </source>
</evidence>
<dbReference type="SMART" id="SM00091">
    <property type="entry name" value="PAS"/>
    <property type="match status" value="1"/>
</dbReference>
<dbReference type="NCBIfam" id="TIGR00229">
    <property type="entry name" value="sensory_box"/>
    <property type="match status" value="1"/>
</dbReference>
<proteinExistence type="predicted"/>
<dbReference type="SMART" id="SM00388">
    <property type="entry name" value="HisKA"/>
    <property type="match status" value="1"/>
</dbReference>
<keyword evidence="4 12" id="KW-0808">Transferase</keyword>
<evidence type="ECO:0000259" key="11">
    <source>
        <dbReference type="PROSITE" id="PS50112"/>
    </source>
</evidence>
<feature type="domain" description="Response regulatory" evidence="10">
    <location>
        <begin position="553"/>
        <end position="670"/>
    </location>
</feature>
<dbReference type="PANTHER" id="PTHR43065">
    <property type="entry name" value="SENSOR HISTIDINE KINASE"/>
    <property type="match status" value="1"/>
</dbReference>
<dbReference type="Gene3D" id="1.10.287.130">
    <property type="match status" value="1"/>
</dbReference>
<evidence type="ECO:0000256" key="5">
    <source>
        <dbReference type="ARBA" id="ARBA00022741"/>
    </source>
</evidence>
<dbReference type="EMBL" id="MLJW01000051">
    <property type="protein sequence ID" value="OIR05239.1"/>
    <property type="molecule type" value="Genomic_DNA"/>
</dbReference>
<name>A0A1J5SA79_9ZZZZ</name>
<dbReference type="SMART" id="SM00448">
    <property type="entry name" value="REC"/>
    <property type="match status" value="1"/>
</dbReference>
<dbReference type="FunFam" id="3.30.565.10:FF:000006">
    <property type="entry name" value="Sensor histidine kinase WalK"/>
    <property type="match status" value="1"/>
</dbReference>
<organism evidence="12">
    <name type="scientific">mine drainage metagenome</name>
    <dbReference type="NCBI Taxonomy" id="410659"/>
    <lineage>
        <taxon>unclassified sequences</taxon>
        <taxon>metagenomes</taxon>
        <taxon>ecological metagenomes</taxon>
    </lineage>
</organism>
<dbReference type="InterPro" id="IPR003594">
    <property type="entry name" value="HATPase_dom"/>
</dbReference>
<dbReference type="InterPro" id="IPR036097">
    <property type="entry name" value="HisK_dim/P_sf"/>
</dbReference>
<dbReference type="InterPro" id="IPR001789">
    <property type="entry name" value="Sig_transdc_resp-reg_receiver"/>
</dbReference>
<dbReference type="Gene3D" id="3.40.50.2300">
    <property type="match status" value="1"/>
</dbReference>
<reference evidence="12" key="1">
    <citation type="submission" date="2016-10" db="EMBL/GenBank/DDBJ databases">
        <title>Sequence of Gallionella enrichment culture.</title>
        <authorList>
            <person name="Poehlein A."/>
            <person name="Muehling M."/>
            <person name="Daniel R."/>
        </authorList>
    </citation>
    <scope>NUCLEOTIDE SEQUENCE</scope>
</reference>
<dbReference type="PROSITE" id="PS50109">
    <property type="entry name" value="HIS_KIN"/>
    <property type="match status" value="1"/>
</dbReference>
<dbReference type="SUPFAM" id="SSF55874">
    <property type="entry name" value="ATPase domain of HSP90 chaperone/DNA topoisomerase II/histidine kinase"/>
    <property type="match status" value="1"/>
</dbReference>
<keyword evidence="3" id="KW-0597">Phosphoprotein</keyword>
<accession>A0A1J5SA79</accession>
<feature type="domain" description="Histidine kinase" evidence="9">
    <location>
        <begin position="317"/>
        <end position="527"/>
    </location>
</feature>
<dbReference type="SMART" id="SM00387">
    <property type="entry name" value="HATPase_c"/>
    <property type="match status" value="1"/>
</dbReference>
<dbReference type="Gene3D" id="3.30.450.20">
    <property type="entry name" value="PAS domain"/>
    <property type="match status" value="1"/>
</dbReference>
<evidence type="ECO:0000256" key="8">
    <source>
        <dbReference type="ARBA" id="ARBA00023012"/>
    </source>
</evidence>
<dbReference type="Pfam" id="PF08448">
    <property type="entry name" value="PAS_4"/>
    <property type="match status" value="1"/>
</dbReference>
<evidence type="ECO:0000256" key="2">
    <source>
        <dbReference type="ARBA" id="ARBA00012438"/>
    </source>
</evidence>
<evidence type="ECO:0000256" key="1">
    <source>
        <dbReference type="ARBA" id="ARBA00000085"/>
    </source>
</evidence>
<dbReference type="SUPFAM" id="SSF47384">
    <property type="entry name" value="Homodimeric domain of signal transducing histidine kinase"/>
    <property type="match status" value="1"/>
</dbReference>
<dbReference type="GO" id="GO:0005524">
    <property type="term" value="F:ATP binding"/>
    <property type="evidence" value="ECO:0007669"/>
    <property type="project" value="UniProtKB-KW"/>
</dbReference>
<dbReference type="PANTHER" id="PTHR43065:SF10">
    <property type="entry name" value="PEROXIDE STRESS-ACTIVATED HISTIDINE KINASE MAK3"/>
    <property type="match status" value="1"/>
</dbReference>
<sequence length="677" mass="73451">MLISGVMNPGDIDPESRAPAAHAPLSAELTPVEALVHHAYSIPGDLPLEQTERTFRERNTEYLALTRNDRVTGLCSRRKLGELMASRFGFALHGREPAHSAQVDRPLVFEQGSPVRGLLSAAMARQGDAFHEDVVIVDAEHRLVGLVPAERLAHLQSRIMAEQFRQLEGRNLELRRTNEALGQAQALWIGLFESSLLGVALLDSDGRIQAYNRRFALLLGLPSGEAAGAHLRDFLPEADRDRWPSVIPAGPGSPPVKSELPLRVADRGTRLFRIAADWITATGHACLCIDDITDQRALERRMKQNEKQVLLDTLVGGIAHELNNKLTPVMGFAELLAGCADERTRNSYVGLVSKYTAEAAGIIRQLLHLSRPETGQRLRVDLREVVRDTLIMLKFQLRESRTQLHTELPNEAVEVSADPAQLKQVLINLVINALHATEHRSDGQIVIRLRREEAAAELEVRDNGSGMPPEVQQRIFDPFFTTKAPDRGTGLGLSVCQSILRQHAGSIAVESEPGRGARFLVSLPVAAGSANAAAVPAPVPVRAAPGERTGAGRVLVVDDEDSIRLLLGQVLGHRLGCRVDFASNGAAALESARASRYDLVVSDVRMPGMSGTELYSQLLDSDPALARRFVFVTGHAGDSELSHTLAAWDVPVLRKPFSPAEVTAVCGPLLGGGNLAA</sequence>
<dbReference type="InterPro" id="IPR013656">
    <property type="entry name" value="PAS_4"/>
</dbReference>
<dbReference type="CDD" id="cd00156">
    <property type="entry name" value="REC"/>
    <property type="match status" value="1"/>
</dbReference>
<comment type="caution">
    <text evidence="12">The sequence shown here is derived from an EMBL/GenBank/DDBJ whole genome shotgun (WGS) entry which is preliminary data.</text>
</comment>
<keyword evidence="6 12" id="KW-0418">Kinase</keyword>